<name>A0A8S4R6S8_9NEOP</name>
<evidence type="ECO:0000313" key="2">
    <source>
        <dbReference type="Proteomes" id="UP000838756"/>
    </source>
</evidence>
<dbReference type="AlphaFoldDB" id="A0A8S4R6S8"/>
<protein>
    <submittedName>
        <fullName evidence="1">Jg15305 protein</fullName>
    </submittedName>
</protein>
<accession>A0A8S4R6S8</accession>
<gene>
    <name evidence="1" type="primary">jg15305</name>
    <name evidence="1" type="ORF">PAEG_LOCUS10635</name>
</gene>
<evidence type="ECO:0000313" key="1">
    <source>
        <dbReference type="EMBL" id="CAH2232367.1"/>
    </source>
</evidence>
<dbReference type="Proteomes" id="UP000838756">
    <property type="component" value="Unassembled WGS sequence"/>
</dbReference>
<proteinExistence type="predicted"/>
<dbReference type="OrthoDB" id="407509at2759"/>
<organism evidence="1 2">
    <name type="scientific">Pararge aegeria aegeria</name>
    <dbReference type="NCBI Taxonomy" id="348720"/>
    <lineage>
        <taxon>Eukaryota</taxon>
        <taxon>Metazoa</taxon>
        <taxon>Ecdysozoa</taxon>
        <taxon>Arthropoda</taxon>
        <taxon>Hexapoda</taxon>
        <taxon>Insecta</taxon>
        <taxon>Pterygota</taxon>
        <taxon>Neoptera</taxon>
        <taxon>Endopterygota</taxon>
        <taxon>Lepidoptera</taxon>
        <taxon>Glossata</taxon>
        <taxon>Ditrysia</taxon>
        <taxon>Papilionoidea</taxon>
        <taxon>Nymphalidae</taxon>
        <taxon>Satyrinae</taxon>
        <taxon>Satyrini</taxon>
        <taxon>Parargina</taxon>
        <taxon>Pararge</taxon>
    </lineage>
</organism>
<reference evidence="1" key="1">
    <citation type="submission" date="2022-03" db="EMBL/GenBank/DDBJ databases">
        <authorList>
            <person name="Lindestad O."/>
        </authorList>
    </citation>
    <scope>NUCLEOTIDE SEQUENCE</scope>
</reference>
<comment type="caution">
    <text evidence="1">The sequence shown here is derived from an EMBL/GenBank/DDBJ whole genome shotgun (WGS) entry which is preliminary data.</text>
</comment>
<dbReference type="EMBL" id="CAKXAJ010024895">
    <property type="protein sequence ID" value="CAH2232367.1"/>
    <property type="molecule type" value="Genomic_DNA"/>
</dbReference>
<keyword evidence="2" id="KW-1185">Reference proteome</keyword>
<sequence length="160" mass="18590">MELKVTRAAVIRACCTYLDRDHKILSSHPVSGEIRNEEIRGRTRVTDKAQLKWQCRAEPMDENRWTWMGLKVLVWRPPTGKRSVGRPPTRWIDDIRRVTGSRWSVTRACWRASEWGSARKSLNPRARRSVGIVGLRAPHERSNHGSGDDWSGWWRVTDGY</sequence>